<feature type="transmembrane region" description="Helical" evidence="1">
    <location>
        <begin position="247"/>
        <end position="269"/>
    </location>
</feature>
<evidence type="ECO:0000313" key="3">
    <source>
        <dbReference type="Proteomes" id="UP000516304"/>
    </source>
</evidence>
<evidence type="ECO:0000313" key="2">
    <source>
        <dbReference type="EMBL" id="CAD5243359.1"/>
    </source>
</evidence>
<dbReference type="GeneID" id="58917938"/>
<gene>
    <name evidence="2" type="ORF">TIRI35C_0205</name>
</gene>
<keyword evidence="3" id="KW-1185">Reference proteome</keyword>
<feature type="transmembrane region" description="Helical" evidence="1">
    <location>
        <begin position="216"/>
        <end position="240"/>
    </location>
</feature>
<reference evidence="2 3" key="1">
    <citation type="submission" date="2020-09" db="EMBL/GenBank/DDBJ databases">
        <authorList>
            <person name="Courtine D."/>
        </authorList>
    </citation>
    <scope>NUCLEOTIDE SEQUENCE [LARGE SCALE GENOMIC DNA]</scope>
    <source>
        <strain evidence="2 3">IRI35c</strain>
    </source>
</reference>
<sequence>MKKGTGYLLNSLLISFLPWPVLWLISFFYFGGDNAEISKFSFTWLLSALASFIMVLAVLVFNLARLIERFGYSKGDVARLHLILGENFENVNLLKTVRESIHYHFTFWGIYATASLVYGSVKSTLFVISIVIGVILLSVVMLPVFVFLIEIPVLLYFTSNGELDKVRGLFTWAIEVSIASLALLGFLRFIALHGAIPPEYLGVSELRNLLQLAGDSTVFMDLFLLSFLGILSGITGYLGAKRSKLPVVVLFAIGILSIFTDVHLLGLLLY</sequence>
<feature type="transmembrane region" description="Helical" evidence="1">
    <location>
        <begin position="125"/>
        <end position="157"/>
    </location>
</feature>
<feature type="transmembrane region" description="Helical" evidence="1">
    <location>
        <begin position="42"/>
        <end position="64"/>
    </location>
</feature>
<dbReference type="RefSeq" id="WP_188201417.1">
    <property type="nucleotide sequence ID" value="NZ_LR881183.1"/>
</dbReference>
<accession>A0A7G2D4D3</accession>
<keyword evidence="1" id="KW-1133">Transmembrane helix</keyword>
<feature type="transmembrane region" description="Helical" evidence="1">
    <location>
        <begin position="169"/>
        <end position="196"/>
    </location>
</feature>
<proteinExistence type="predicted"/>
<dbReference type="KEGG" id="tcq:TIRI35C_0205"/>
<keyword evidence="1" id="KW-0812">Transmembrane</keyword>
<dbReference type="EMBL" id="LR881183">
    <property type="protein sequence ID" value="CAD5243359.1"/>
    <property type="molecule type" value="Genomic_DNA"/>
</dbReference>
<evidence type="ECO:0000256" key="1">
    <source>
        <dbReference type="SAM" id="Phobius"/>
    </source>
</evidence>
<feature type="transmembrane region" description="Helical" evidence="1">
    <location>
        <begin position="101"/>
        <end position="119"/>
    </location>
</feature>
<keyword evidence="1" id="KW-0472">Membrane</keyword>
<organism evidence="2 3">
    <name type="scientific">Thermococcus camini</name>
    <dbReference type="NCBI Taxonomy" id="2016373"/>
    <lineage>
        <taxon>Archaea</taxon>
        <taxon>Methanobacteriati</taxon>
        <taxon>Methanobacteriota</taxon>
        <taxon>Thermococci</taxon>
        <taxon>Thermococcales</taxon>
        <taxon>Thermococcaceae</taxon>
        <taxon>Thermococcus</taxon>
    </lineage>
</organism>
<protein>
    <submittedName>
        <fullName evidence="2">Uncharacterized protein</fullName>
    </submittedName>
</protein>
<dbReference type="Proteomes" id="UP000516304">
    <property type="component" value="Chromosome TIRI35C"/>
</dbReference>
<feature type="transmembrane region" description="Helical" evidence="1">
    <location>
        <begin position="7"/>
        <end position="30"/>
    </location>
</feature>
<dbReference type="AlphaFoldDB" id="A0A7G2D4D3"/>
<name>A0A7G2D4D3_9EURY</name>